<protein>
    <submittedName>
        <fullName evidence="1">Uncharacterized protein</fullName>
    </submittedName>
</protein>
<proteinExistence type="predicted"/>
<dbReference type="EMBL" id="JBHUIO010000005">
    <property type="protein sequence ID" value="MFD2170146.1"/>
    <property type="molecule type" value="Genomic_DNA"/>
</dbReference>
<name>A0ABW4ZXI6_9BACL</name>
<organism evidence="1 2">
    <name type="scientific">Tumebacillus lipolyticus</name>
    <dbReference type="NCBI Taxonomy" id="1280370"/>
    <lineage>
        <taxon>Bacteria</taxon>
        <taxon>Bacillati</taxon>
        <taxon>Bacillota</taxon>
        <taxon>Bacilli</taxon>
        <taxon>Bacillales</taxon>
        <taxon>Alicyclobacillaceae</taxon>
        <taxon>Tumebacillus</taxon>
    </lineage>
</organism>
<gene>
    <name evidence="1" type="ORF">ACFSOY_09070</name>
</gene>
<accession>A0ABW4ZXI6</accession>
<sequence length="48" mass="5137">MRRVLFSVLPVLAVSVFLLSAYIPNGVSTTTLVVGGVQDDSITFPVQE</sequence>
<dbReference type="Proteomes" id="UP001597343">
    <property type="component" value="Unassembled WGS sequence"/>
</dbReference>
<reference evidence="2" key="1">
    <citation type="journal article" date="2019" name="Int. J. Syst. Evol. Microbiol.">
        <title>The Global Catalogue of Microorganisms (GCM) 10K type strain sequencing project: providing services to taxonomists for standard genome sequencing and annotation.</title>
        <authorList>
            <consortium name="The Broad Institute Genomics Platform"/>
            <consortium name="The Broad Institute Genome Sequencing Center for Infectious Disease"/>
            <person name="Wu L."/>
            <person name="Ma J."/>
        </authorList>
    </citation>
    <scope>NUCLEOTIDE SEQUENCE [LARGE SCALE GENOMIC DNA]</scope>
    <source>
        <strain evidence="2">CGMCC 1.13574</strain>
    </source>
</reference>
<keyword evidence="2" id="KW-1185">Reference proteome</keyword>
<comment type="caution">
    <text evidence="1">The sequence shown here is derived from an EMBL/GenBank/DDBJ whole genome shotgun (WGS) entry which is preliminary data.</text>
</comment>
<dbReference type="RefSeq" id="WP_386045846.1">
    <property type="nucleotide sequence ID" value="NZ_JBHUIO010000005.1"/>
</dbReference>
<evidence type="ECO:0000313" key="1">
    <source>
        <dbReference type="EMBL" id="MFD2170146.1"/>
    </source>
</evidence>
<evidence type="ECO:0000313" key="2">
    <source>
        <dbReference type="Proteomes" id="UP001597343"/>
    </source>
</evidence>